<name>A0AAP2Z3Z3_9EURY</name>
<dbReference type="CDD" id="cd22231">
    <property type="entry name" value="RHH_NikR_HicB-like"/>
    <property type="match status" value="1"/>
</dbReference>
<dbReference type="SUPFAM" id="SSF47598">
    <property type="entry name" value="Ribbon-helix-helix"/>
    <property type="match status" value="1"/>
</dbReference>
<reference evidence="1" key="1">
    <citation type="submission" date="2022-09" db="EMBL/GenBank/DDBJ databases">
        <title>Enrichment on poylsaccharides allowed isolation of novel metabolic and taxonomic groups of Haloarchaea.</title>
        <authorList>
            <person name="Sorokin D.Y."/>
            <person name="Elcheninov A.G."/>
            <person name="Khizhniak T.V."/>
            <person name="Kolganova T.V."/>
            <person name="Kublanov I.V."/>
        </authorList>
    </citation>
    <scope>NUCLEOTIDE SEQUENCE</scope>
    <source>
        <strain evidence="1">AArc-xg1-1</strain>
    </source>
</reference>
<gene>
    <name evidence="1" type="ORF">OB960_25945</name>
</gene>
<feature type="non-terminal residue" evidence="1">
    <location>
        <position position="60"/>
    </location>
</feature>
<dbReference type="AlphaFoldDB" id="A0AAP2Z3Z3"/>
<proteinExistence type="predicted"/>
<dbReference type="InterPro" id="IPR010985">
    <property type="entry name" value="Ribbon_hlx_hlx"/>
</dbReference>
<sequence>METLSAKVPKDLLQEIENYQNEYELNRSQAVRRLVEDGLEHEEQPNGIVVTKPAAVALIG</sequence>
<dbReference type="GO" id="GO:0006355">
    <property type="term" value="P:regulation of DNA-templated transcription"/>
    <property type="evidence" value="ECO:0007669"/>
    <property type="project" value="InterPro"/>
</dbReference>
<protein>
    <recommendedName>
        <fullName evidence="3">Ribbon-helix-helix protein, copG family</fullName>
    </recommendedName>
</protein>
<dbReference type="EMBL" id="JAOPKA010000051">
    <property type="protein sequence ID" value="MCU4744804.1"/>
    <property type="molecule type" value="Genomic_DNA"/>
</dbReference>
<evidence type="ECO:0000313" key="2">
    <source>
        <dbReference type="Proteomes" id="UP001321018"/>
    </source>
</evidence>
<comment type="caution">
    <text evidence="1">The sequence shown here is derived from an EMBL/GenBank/DDBJ whole genome shotgun (WGS) entry which is preliminary data.</text>
</comment>
<dbReference type="Proteomes" id="UP001321018">
    <property type="component" value="Unassembled WGS sequence"/>
</dbReference>
<accession>A0AAP2Z3Z3</accession>
<evidence type="ECO:0000313" key="1">
    <source>
        <dbReference type="EMBL" id="MCU4744804.1"/>
    </source>
</evidence>
<organism evidence="1 2">
    <name type="scientific">Natronoglomus mannanivorans</name>
    <dbReference type="NCBI Taxonomy" id="2979990"/>
    <lineage>
        <taxon>Archaea</taxon>
        <taxon>Methanobacteriati</taxon>
        <taxon>Methanobacteriota</taxon>
        <taxon>Stenosarchaea group</taxon>
        <taxon>Halobacteria</taxon>
        <taxon>Halobacteriales</taxon>
        <taxon>Natrialbaceae</taxon>
        <taxon>Natronoglomus</taxon>
    </lineage>
</organism>
<evidence type="ECO:0008006" key="3">
    <source>
        <dbReference type="Google" id="ProtNLM"/>
    </source>
</evidence>